<sequence length="105" mass="11548">MGPIDVLVCNQGVFVSQELEKQEINEDKGIIDVNLVRTFNVVKAALPGIKNWSDRKPISIVFMSSQAGQQGQRGIRIVVAEKHKVIRSSWSTILLHHGTSQGAAK</sequence>
<proteinExistence type="predicted"/>
<evidence type="ECO:0000313" key="1">
    <source>
        <dbReference type="EMBL" id="GEY49024.1"/>
    </source>
</evidence>
<dbReference type="InterPro" id="IPR036291">
    <property type="entry name" value="NAD(P)-bd_dom_sf"/>
</dbReference>
<dbReference type="PANTHER" id="PTHR43550">
    <property type="entry name" value="3-KETODIHYDROSPHINGOSINE REDUCTASE"/>
    <property type="match status" value="1"/>
</dbReference>
<dbReference type="GO" id="GO:0005789">
    <property type="term" value="C:endoplasmic reticulum membrane"/>
    <property type="evidence" value="ECO:0007669"/>
    <property type="project" value="TreeGrafter"/>
</dbReference>
<dbReference type="EMBL" id="BKCJ010182930">
    <property type="protein sequence ID" value="GEY49024.1"/>
    <property type="molecule type" value="Genomic_DNA"/>
</dbReference>
<dbReference type="Gene3D" id="3.40.50.720">
    <property type="entry name" value="NAD(P)-binding Rossmann-like Domain"/>
    <property type="match status" value="1"/>
</dbReference>
<dbReference type="Pfam" id="PF00106">
    <property type="entry name" value="adh_short"/>
    <property type="match status" value="1"/>
</dbReference>
<dbReference type="AlphaFoldDB" id="A0A699HNM4"/>
<dbReference type="SUPFAM" id="SSF51735">
    <property type="entry name" value="NAD(P)-binding Rossmann-fold domains"/>
    <property type="match status" value="1"/>
</dbReference>
<name>A0A699HNM4_TANCI</name>
<accession>A0A699HNM4</accession>
<dbReference type="PANTHER" id="PTHR43550:SF3">
    <property type="entry name" value="3-KETODIHYDROSPHINGOSINE REDUCTASE"/>
    <property type="match status" value="1"/>
</dbReference>
<dbReference type="InterPro" id="IPR002347">
    <property type="entry name" value="SDR_fam"/>
</dbReference>
<comment type="caution">
    <text evidence="1">The sequence shown here is derived from an EMBL/GenBank/DDBJ whole genome shotgun (WGS) entry which is preliminary data.</text>
</comment>
<protein>
    <submittedName>
        <fullName evidence="1">3-dehydrosphinganine reductase TSC10A-like</fullName>
    </submittedName>
</protein>
<dbReference type="GO" id="GO:0030148">
    <property type="term" value="P:sphingolipid biosynthetic process"/>
    <property type="evidence" value="ECO:0007669"/>
    <property type="project" value="TreeGrafter"/>
</dbReference>
<dbReference type="GO" id="GO:0047560">
    <property type="term" value="F:3-dehydrosphinganine reductase activity"/>
    <property type="evidence" value="ECO:0007669"/>
    <property type="project" value="TreeGrafter"/>
</dbReference>
<dbReference type="GO" id="GO:0006666">
    <property type="term" value="P:3-keto-sphinganine metabolic process"/>
    <property type="evidence" value="ECO:0007669"/>
    <property type="project" value="TreeGrafter"/>
</dbReference>
<organism evidence="1">
    <name type="scientific">Tanacetum cinerariifolium</name>
    <name type="common">Dalmatian daisy</name>
    <name type="synonym">Chrysanthemum cinerariifolium</name>
    <dbReference type="NCBI Taxonomy" id="118510"/>
    <lineage>
        <taxon>Eukaryota</taxon>
        <taxon>Viridiplantae</taxon>
        <taxon>Streptophyta</taxon>
        <taxon>Embryophyta</taxon>
        <taxon>Tracheophyta</taxon>
        <taxon>Spermatophyta</taxon>
        <taxon>Magnoliopsida</taxon>
        <taxon>eudicotyledons</taxon>
        <taxon>Gunneridae</taxon>
        <taxon>Pentapetalae</taxon>
        <taxon>asterids</taxon>
        <taxon>campanulids</taxon>
        <taxon>Asterales</taxon>
        <taxon>Asteraceae</taxon>
        <taxon>Asteroideae</taxon>
        <taxon>Anthemideae</taxon>
        <taxon>Anthemidinae</taxon>
        <taxon>Tanacetum</taxon>
    </lineage>
</organism>
<reference evidence="1" key="1">
    <citation type="journal article" date="2019" name="Sci. Rep.">
        <title>Draft genome of Tanacetum cinerariifolium, the natural source of mosquito coil.</title>
        <authorList>
            <person name="Yamashiro T."/>
            <person name="Shiraishi A."/>
            <person name="Satake H."/>
            <person name="Nakayama K."/>
        </authorList>
    </citation>
    <scope>NUCLEOTIDE SEQUENCE</scope>
</reference>
<gene>
    <name evidence="1" type="ORF">Tci_420998</name>
</gene>